<evidence type="ECO:0000313" key="2">
    <source>
        <dbReference type="EMBL" id="KAJ8494213.1"/>
    </source>
</evidence>
<dbReference type="Proteomes" id="UP001222027">
    <property type="component" value="Unassembled WGS sequence"/>
</dbReference>
<keyword evidence="3" id="KW-1185">Reference proteome</keyword>
<name>A0AAV8PN35_ENSVE</name>
<gene>
    <name evidence="2" type="ORF">OPV22_015934</name>
</gene>
<dbReference type="AlphaFoldDB" id="A0AAV8PN35"/>
<accession>A0AAV8PN35</accession>
<reference evidence="2 3" key="1">
    <citation type="submission" date="2022-12" db="EMBL/GenBank/DDBJ databases">
        <title>Chromosome-scale assembly of the Ensete ventricosum genome.</title>
        <authorList>
            <person name="Dussert Y."/>
            <person name="Stocks J."/>
            <person name="Wendawek A."/>
            <person name="Woldeyes F."/>
            <person name="Nichols R.A."/>
            <person name="Borrell J.S."/>
        </authorList>
    </citation>
    <scope>NUCLEOTIDE SEQUENCE [LARGE SCALE GENOMIC DNA]</scope>
    <source>
        <strain evidence="3">cv. Maze</strain>
        <tissue evidence="2">Seeds</tissue>
    </source>
</reference>
<evidence type="ECO:0000313" key="3">
    <source>
        <dbReference type="Proteomes" id="UP001222027"/>
    </source>
</evidence>
<organism evidence="2 3">
    <name type="scientific">Ensete ventricosum</name>
    <name type="common">Abyssinian banana</name>
    <name type="synonym">Musa ensete</name>
    <dbReference type="NCBI Taxonomy" id="4639"/>
    <lineage>
        <taxon>Eukaryota</taxon>
        <taxon>Viridiplantae</taxon>
        <taxon>Streptophyta</taxon>
        <taxon>Embryophyta</taxon>
        <taxon>Tracheophyta</taxon>
        <taxon>Spermatophyta</taxon>
        <taxon>Magnoliopsida</taxon>
        <taxon>Liliopsida</taxon>
        <taxon>Zingiberales</taxon>
        <taxon>Musaceae</taxon>
        <taxon>Ensete</taxon>
    </lineage>
</organism>
<feature type="compositionally biased region" description="Basic residues" evidence="1">
    <location>
        <begin position="19"/>
        <end position="33"/>
    </location>
</feature>
<protein>
    <submittedName>
        <fullName evidence="2">Uncharacterized protein</fullName>
    </submittedName>
</protein>
<dbReference type="EMBL" id="JAQQAF010000004">
    <property type="protein sequence ID" value="KAJ8494213.1"/>
    <property type="molecule type" value="Genomic_DNA"/>
</dbReference>
<sequence length="113" mass="12518">MGMVGAGKSPELNGIPRWITRKRGPPTGRRKERKREEGKEVSAYPRVPIGERGLRGGVWIRDPSAFSLVSVLLLCYCRGCVYSSAPASDNVTVVKNRVFTYISSLKFRNNGFG</sequence>
<evidence type="ECO:0000256" key="1">
    <source>
        <dbReference type="SAM" id="MobiDB-lite"/>
    </source>
</evidence>
<comment type="caution">
    <text evidence="2">The sequence shown here is derived from an EMBL/GenBank/DDBJ whole genome shotgun (WGS) entry which is preliminary data.</text>
</comment>
<feature type="region of interest" description="Disordered" evidence="1">
    <location>
        <begin position="1"/>
        <end position="42"/>
    </location>
</feature>
<proteinExistence type="predicted"/>